<organism evidence="2 3">
    <name type="scientific">Pseudobutyrivibrio xylanivorans DSM 14809</name>
    <dbReference type="NCBI Taxonomy" id="1123012"/>
    <lineage>
        <taxon>Bacteria</taxon>
        <taxon>Bacillati</taxon>
        <taxon>Bacillota</taxon>
        <taxon>Clostridia</taxon>
        <taxon>Lachnospirales</taxon>
        <taxon>Lachnospiraceae</taxon>
        <taxon>Pseudobutyrivibrio</taxon>
    </lineage>
</organism>
<keyword evidence="3" id="KW-1185">Reference proteome</keyword>
<evidence type="ECO:0000313" key="3">
    <source>
        <dbReference type="Proteomes" id="UP000184185"/>
    </source>
</evidence>
<dbReference type="SUPFAM" id="SSF54909">
    <property type="entry name" value="Dimeric alpha+beta barrel"/>
    <property type="match status" value="1"/>
</dbReference>
<dbReference type="PROSITE" id="PS51502">
    <property type="entry name" value="S_R_A_B_BARREL"/>
    <property type="match status" value="1"/>
</dbReference>
<accession>A0A1M6KKP7</accession>
<dbReference type="InterPro" id="IPR013097">
    <property type="entry name" value="Dabb"/>
</dbReference>
<gene>
    <name evidence="2" type="ORF">SAMN02745725_02883</name>
</gene>
<sequence>MVKQVIVMNLQDKCFGPNLETIKNNMKTRLEALNGQIEGMHSLEVYADCLTTSNADIFVEIVFEDEEALKNLKSNEKYNTATKDVVVPFVDNRTHIEFAIC</sequence>
<dbReference type="InterPro" id="IPR011008">
    <property type="entry name" value="Dimeric_a/b-barrel"/>
</dbReference>
<evidence type="ECO:0000259" key="1">
    <source>
        <dbReference type="PROSITE" id="PS51502"/>
    </source>
</evidence>
<feature type="domain" description="Stress-response A/B barrel" evidence="1">
    <location>
        <begin position="2"/>
        <end position="98"/>
    </location>
</feature>
<evidence type="ECO:0000313" key="2">
    <source>
        <dbReference type="EMBL" id="SHJ59532.1"/>
    </source>
</evidence>
<dbReference type="OrthoDB" id="2047664at2"/>
<dbReference type="STRING" id="185007.SAMN02910350_02888"/>
<name>A0A1M6KKP7_PSEXY</name>
<dbReference type="Proteomes" id="UP000184185">
    <property type="component" value="Unassembled WGS sequence"/>
</dbReference>
<dbReference type="EMBL" id="FQYQ01000031">
    <property type="protein sequence ID" value="SHJ59532.1"/>
    <property type="molecule type" value="Genomic_DNA"/>
</dbReference>
<protein>
    <submittedName>
        <fullName evidence="2">Stress responsive A/B Barrel Domain</fullName>
    </submittedName>
</protein>
<dbReference type="Gene3D" id="3.30.70.100">
    <property type="match status" value="1"/>
</dbReference>
<dbReference type="Pfam" id="PF07876">
    <property type="entry name" value="Dabb"/>
    <property type="match status" value="1"/>
</dbReference>
<dbReference type="AlphaFoldDB" id="A0A1M6KKP7"/>
<reference evidence="2 3" key="1">
    <citation type="submission" date="2016-11" db="EMBL/GenBank/DDBJ databases">
        <authorList>
            <person name="Jaros S."/>
            <person name="Januszkiewicz K."/>
            <person name="Wedrychowicz H."/>
        </authorList>
    </citation>
    <scope>NUCLEOTIDE SEQUENCE [LARGE SCALE GENOMIC DNA]</scope>
    <source>
        <strain evidence="2 3">DSM 14809</strain>
    </source>
</reference>
<proteinExistence type="predicted"/>
<dbReference type="RefSeq" id="WP_072919234.1">
    <property type="nucleotide sequence ID" value="NZ_FQYQ01000031.1"/>
</dbReference>